<evidence type="ECO:0000256" key="4">
    <source>
        <dbReference type="ARBA" id="ARBA00022840"/>
    </source>
</evidence>
<keyword evidence="4 7" id="KW-0067">ATP-binding</keyword>
<dbReference type="InterPro" id="IPR027417">
    <property type="entry name" value="P-loop_NTPase"/>
</dbReference>
<evidence type="ECO:0000313" key="8">
    <source>
        <dbReference type="Proteomes" id="UP000095401"/>
    </source>
</evidence>
<evidence type="ECO:0000259" key="6">
    <source>
        <dbReference type="PROSITE" id="PS50893"/>
    </source>
</evidence>
<dbReference type="PANTHER" id="PTHR43820">
    <property type="entry name" value="HIGH-AFFINITY BRANCHED-CHAIN AMINO ACID TRANSPORT ATP-BINDING PROTEIN LIVF"/>
    <property type="match status" value="1"/>
</dbReference>
<dbReference type="PANTHER" id="PTHR43820:SF2">
    <property type="entry name" value="ABC TRANSPORTER ATP-BINDING PROTEIN"/>
    <property type="match status" value="1"/>
</dbReference>
<keyword evidence="2" id="KW-0813">Transport</keyword>
<feature type="domain" description="ABC transporter" evidence="6">
    <location>
        <begin position="7"/>
        <end position="234"/>
    </location>
</feature>
<organism evidence="7 8">
    <name type="scientific">Acidihalobacter yilgarnensis</name>
    <dbReference type="NCBI Taxonomy" id="2819280"/>
    <lineage>
        <taxon>Bacteria</taxon>
        <taxon>Pseudomonadati</taxon>
        <taxon>Pseudomonadota</taxon>
        <taxon>Gammaproteobacteria</taxon>
        <taxon>Chromatiales</taxon>
        <taxon>Ectothiorhodospiraceae</taxon>
        <taxon>Acidihalobacter</taxon>
    </lineage>
</organism>
<evidence type="ECO:0000313" key="7">
    <source>
        <dbReference type="EMBL" id="AOU99288.1"/>
    </source>
</evidence>
<evidence type="ECO:0000256" key="3">
    <source>
        <dbReference type="ARBA" id="ARBA00022741"/>
    </source>
</evidence>
<keyword evidence="5" id="KW-0029">Amino-acid transport</keyword>
<comment type="similarity">
    <text evidence="1">Belongs to the ABC transporter superfamily.</text>
</comment>
<keyword evidence="3" id="KW-0547">Nucleotide-binding</keyword>
<protein>
    <submittedName>
        <fullName evidence="7">ABC transporter ATP-binding protein</fullName>
    </submittedName>
</protein>
<evidence type="ECO:0000256" key="5">
    <source>
        <dbReference type="ARBA" id="ARBA00022970"/>
    </source>
</evidence>
<dbReference type="SMART" id="SM00382">
    <property type="entry name" value="AAA"/>
    <property type="match status" value="1"/>
</dbReference>
<dbReference type="AlphaFoldDB" id="A0A1D8IRX1"/>
<dbReference type="KEGG" id="aprs:BI364_16315"/>
<name>A0A1D8IRX1_9GAMM</name>
<dbReference type="RefSeq" id="WP_070079638.1">
    <property type="nucleotide sequence ID" value="NZ_CP017415.1"/>
</dbReference>
<gene>
    <name evidence="7" type="ORF">BI364_16315</name>
</gene>
<dbReference type="Proteomes" id="UP000095401">
    <property type="component" value="Chromosome"/>
</dbReference>
<dbReference type="GO" id="GO:0015807">
    <property type="term" value="P:L-amino acid transport"/>
    <property type="evidence" value="ECO:0007669"/>
    <property type="project" value="TreeGrafter"/>
</dbReference>
<dbReference type="CDD" id="cd03224">
    <property type="entry name" value="ABC_TM1139_LivF_branched"/>
    <property type="match status" value="1"/>
</dbReference>
<dbReference type="Gene3D" id="3.40.50.300">
    <property type="entry name" value="P-loop containing nucleotide triphosphate hydrolases"/>
    <property type="match status" value="1"/>
</dbReference>
<dbReference type="InterPro" id="IPR003439">
    <property type="entry name" value="ABC_transporter-like_ATP-bd"/>
</dbReference>
<proteinExistence type="inferred from homology"/>
<dbReference type="InterPro" id="IPR003593">
    <property type="entry name" value="AAA+_ATPase"/>
</dbReference>
<dbReference type="PROSITE" id="PS50893">
    <property type="entry name" value="ABC_TRANSPORTER_2"/>
    <property type="match status" value="1"/>
</dbReference>
<dbReference type="InterPro" id="IPR052156">
    <property type="entry name" value="BCAA_Transport_ATP-bd_LivF"/>
</dbReference>
<sequence>MSDQNLLRVEGLHVYYGKSHILHGVSLNVNRGEVVCLLGRNGAGKTTTIKGIMGLAARAEGTITISGKRAERLPPHGVARLGVGYVPEGRKIFPHLTVEENLAVPVARPGRWNLAEIYKFFPRLHERRRHPGGQLSGGEQEMLAVGRALITNPDLFIMDEPSQGLAPKIVQEIYALIQDMVKDGQAVLLAEQNAFMALEISSRAYVIDNGQIVFDGMARELLEDKDRVRALAGASV</sequence>
<keyword evidence="8" id="KW-1185">Reference proteome</keyword>
<dbReference type="GO" id="GO:0015658">
    <property type="term" value="F:branched-chain amino acid transmembrane transporter activity"/>
    <property type="evidence" value="ECO:0007669"/>
    <property type="project" value="TreeGrafter"/>
</dbReference>
<dbReference type="GO" id="GO:0005524">
    <property type="term" value="F:ATP binding"/>
    <property type="evidence" value="ECO:0007669"/>
    <property type="project" value="UniProtKB-KW"/>
</dbReference>
<dbReference type="SUPFAM" id="SSF52540">
    <property type="entry name" value="P-loop containing nucleoside triphosphate hydrolases"/>
    <property type="match status" value="1"/>
</dbReference>
<dbReference type="Pfam" id="PF00005">
    <property type="entry name" value="ABC_tran"/>
    <property type="match status" value="1"/>
</dbReference>
<dbReference type="EMBL" id="CP017415">
    <property type="protein sequence ID" value="AOU99288.1"/>
    <property type="molecule type" value="Genomic_DNA"/>
</dbReference>
<reference evidence="8" key="1">
    <citation type="submission" date="2016-09" db="EMBL/GenBank/DDBJ databases">
        <title>Acidihalobacter prosperus F5.</title>
        <authorList>
            <person name="Khaleque H.N."/>
            <person name="Ramsay J.P."/>
            <person name="Kaksonen A.H."/>
            <person name="Boxall N.J."/>
            <person name="Watkin E.L.J."/>
        </authorList>
    </citation>
    <scope>NUCLEOTIDE SEQUENCE [LARGE SCALE GENOMIC DNA]</scope>
    <source>
        <strain evidence="8">F5</strain>
    </source>
</reference>
<dbReference type="GO" id="GO:0016887">
    <property type="term" value="F:ATP hydrolysis activity"/>
    <property type="evidence" value="ECO:0007669"/>
    <property type="project" value="InterPro"/>
</dbReference>
<evidence type="ECO:0000256" key="1">
    <source>
        <dbReference type="ARBA" id="ARBA00005417"/>
    </source>
</evidence>
<evidence type="ECO:0000256" key="2">
    <source>
        <dbReference type="ARBA" id="ARBA00022448"/>
    </source>
</evidence>
<accession>A0A1D8IRX1</accession>